<dbReference type="Proteomes" id="UP001140066">
    <property type="component" value="Unassembled WGS sequence"/>
</dbReference>
<protein>
    <submittedName>
        <fullName evidence="1">Uncharacterized protein</fullName>
    </submittedName>
</protein>
<comment type="caution">
    <text evidence="1">The sequence shown here is derived from an EMBL/GenBank/DDBJ whole genome shotgun (WGS) entry which is preliminary data.</text>
</comment>
<proteinExistence type="predicted"/>
<name>A0ACC1KHD2_9FUNG</name>
<gene>
    <name evidence="1" type="ORF">GGI18_002005</name>
</gene>
<keyword evidence="2" id="KW-1185">Reference proteome</keyword>
<sequence length="490" mass="52922">MPALDISAHAVALGDNRVAVILRGRCTAANSLRLESLLASVPDTEWALEAEGAVMRHGDVVSAVREITGDALELRLAGEARFSSLAEDANGSRLMRFNVPCSPAGQAVAVHMTAGSGFCRVLEPTPLSVRIRIVGPATAARVRVTVTERDGPAQWLIAGAVDCEVDVGGSEVLLEYSLVALGPGFLRLPEVVCYEGGLPLQTLVDADFPTICAVPNHGAMAVYIRLQTVKGASANHGLAHVVKSVYRGQGLLGFYDGISAAVLRQMTYSMARFATYETLKKQLSNDDGSLPFYRMAFAGVVAGAVGGICGTPADIVLVRLQNDGSLPAEQRRNYKNAFDGLFRITREEGAGGLFKGAVPNVSRAMLMTGAQLVSYDGFKQLLLSMRYFEEGMALHFSASFLAGFVATTITSPFDVVKTRIMNAGKASPYKNLFQAMVVIAREEGPLALYKGWTPAFVRMAPQTILTFIFLEQFRNLYWDRHATKNRVRYE</sequence>
<reference evidence="1" key="1">
    <citation type="submission" date="2022-07" db="EMBL/GenBank/DDBJ databases">
        <title>Phylogenomic reconstructions and comparative analyses of Kickxellomycotina fungi.</title>
        <authorList>
            <person name="Reynolds N.K."/>
            <person name="Stajich J.E."/>
            <person name="Barry K."/>
            <person name="Grigoriev I.V."/>
            <person name="Crous P."/>
            <person name="Smith M.E."/>
        </authorList>
    </citation>
    <scope>NUCLEOTIDE SEQUENCE</scope>
    <source>
        <strain evidence="1">BCRC 34191</strain>
    </source>
</reference>
<accession>A0ACC1KHD2</accession>
<evidence type="ECO:0000313" key="1">
    <source>
        <dbReference type="EMBL" id="KAJ2790101.1"/>
    </source>
</evidence>
<organism evidence="1 2">
    <name type="scientific">Coemansia linderi</name>
    <dbReference type="NCBI Taxonomy" id="2663919"/>
    <lineage>
        <taxon>Eukaryota</taxon>
        <taxon>Fungi</taxon>
        <taxon>Fungi incertae sedis</taxon>
        <taxon>Zoopagomycota</taxon>
        <taxon>Kickxellomycotina</taxon>
        <taxon>Kickxellomycetes</taxon>
        <taxon>Kickxellales</taxon>
        <taxon>Kickxellaceae</taxon>
        <taxon>Coemansia</taxon>
    </lineage>
</organism>
<evidence type="ECO:0000313" key="2">
    <source>
        <dbReference type="Proteomes" id="UP001140066"/>
    </source>
</evidence>
<dbReference type="EMBL" id="JANBUK010000409">
    <property type="protein sequence ID" value="KAJ2790101.1"/>
    <property type="molecule type" value="Genomic_DNA"/>
</dbReference>